<dbReference type="PANTHER" id="PTHR34978:SF3">
    <property type="entry name" value="SLR0241 PROTEIN"/>
    <property type="match status" value="1"/>
</dbReference>
<feature type="transmembrane region" description="Helical" evidence="1">
    <location>
        <begin position="312"/>
        <end position="333"/>
    </location>
</feature>
<accession>A0ABW0JPX3</accession>
<protein>
    <submittedName>
        <fullName evidence="3">M56 family metallopeptidase</fullName>
    </submittedName>
</protein>
<feature type="transmembrane region" description="Helical" evidence="1">
    <location>
        <begin position="34"/>
        <end position="53"/>
    </location>
</feature>
<evidence type="ECO:0000313" key="4">
    <source>
        <dbReference type="Proteomes" id="UP001596013"/>
    </source>
</evidence>
<sequence>MLLLIAFKSLLLAAGTMFLLRRMQNRSAADRSTVAHLGLLALVLLPLGSLLLPSIRLPSVWAAEASITGPIAISSATNVLARAGDGPASMVRMQQAHLHELSPTVTIAAAVLYFAPALILLASTLAALFRLAALRRRAEVLVNTPWLDALARAQRRMKIKSGTALLKSDDLSSPVSWGLMRPTILLNEATVRAPQQAEAVIAHELAHVLHFDWLKLIIARLAIAIFWFNPFAWALAREAYQLREELADDAVLHAEVAGPDYAELLIGMVRDQSRSRTLSAFHRIAAPRNSLHRRIERVLDASRIRTKSGTRWAVVHLVAMLSLAAPLAALTLTPRSKPAPLLRPSEAHQTGTFASSAVTPPHRVVPVLGVPPVRDASVAPSLRMSNAPVQATIKQNAPEPEERMDADQLVNMASTGITPAFKRAMADAGFPYLSADELADLRSFGVTPEYARALLKVGMPATWSDLSGARSLGLEPSYIDAMRGLGIAGSFSEFQTLWTFGVTPEVVRKIEARGIIVNSANQLLSLHAVGADQKP</sequence>
<comment type="caution">
    <text evidence="3">The sequence shown here is derived from an EMBL/GenBank/DDBJ whole genome shotgun (WGS) entry which is preliminary data.</text>
</comment>
<dbReference type="Proteomes" id="UP001596013">
    <property type="component" value="Unassembled WGS sequence"/>
</dbReference>
<proteinExistence type="predicted"/>
<dbReference type="EMBL" id="JBHSMK010000009">
    <property type="protein sequence ID" value="MFC5437420.1"/>
    <property type="molecule type" value="Genomic_DNA"/>
</dbReference>
<evidence type="ECO:0000259" key="2">
    <source>
        <dbReference type="Pfam" id="PF05569"/>
    </source>
</evidence>
<keyword evidence="4" id="KW-1185">Reference proteome</keyword>
<dbReference type="RefSeq" id="WP_377305864.1">
    <property type="nucleotide sequence ID" value="NZ_JBHSMK010000009.1"/>
</dbReference>
<gene>
    <name evidence="3" type="ORF">ACFPME_12700</name>
</gene>
<dbReference type="CDD" id="cd07341">
    <property type="entry name" value="M56_BlaR1_MecR1_like"/>
    <property type="match status" value="1"/>
</dbReference>
<organism evidence="3 4">
    <name type="scientific">Rhodanobacter umsongensis</name>
    <dbReference type="NCBI Taxonomy" id="633153"/>
    <lineage>
        <taxon>Bacteria</taxon>
        <taxon>Pseudomonadati</taxon>
        <taxon>Pseudomonadota</taxon>
        <taxon>Gammaproteobacteria</taxon>
        <taxon>Lysobacterales</taxon>
        <taxon>Rhodanobacteraceae</taxon>
        <taxon>Rhodanobacter</taxon>
    </lineage>
</organism>
<keyword evidence="1" id="KW-1133">Transmembrane helix</keyword>
<keyword evidence="1" id="KW-0472">Membrane</keyword>
<dbReference type="PANTHER" id="PTHR34978">
    <property type="entry name" value="POSSIBLE SENSOR-TRANSDUCER PROTEIN BLAR"/>
    <property type="match status" value="1"/>
</dbReference>
<dbReference type="Pfam" id="PF05569">
    <property type="entry name" value="Peptidase_M56"/>
    <property type="match status" value="1"/>
</dbReference>
<evidence type="ECO:0000313" key="3">
    <source>
        <dbReference type="EMBL" id="MFC5437420.1"/>
    </source>
</evidence>
<dbReference type="InterPro" id="IPR052173">
    <property type="entry name" value="Beta-lactam_resp_regulator"/>
</dbReference>
<name>A0ABW0JPX3_9GAMM</name>
<feature type="transmembrane region" description="Helical" evidence="1">
    <location>
        <begin position="101"/>
        <end position="129"/>
    </location>
</feature>
<evidence type="ECO:0000256" key="1">
    <source>
        <dbReference type="SAM" id="Phobius"/>
    </source>
</evidence>
<keyword evidence="1" id="KW-0812">Transmembrane</keyword>
<feature type="domain" description="Peptidase M56" evidence="2">
    <location>
        <begin position="18"/>
        <end position="296"/>
    </location>
</feature>
<reference evidence="4" key="1">
    <citation type="journal article" date="2019" name="Int. J. Syst. Evol. Microbiol.">
        <title>The Global Catalogue of Microorganisms (GCM) 10K type strain sequencing project: providing services to taxonomists for standard genome sequencing and annotation.</title>
        <authorList>
            <consortium name="The Broad Institute Genomics Platform"/>
            <consortium name="The Broad Institute Genome Sequencing Center for Infectious Disease"/>
            <person name="Wu L."/>
            <person name="Ma J."/>
        </authorList>
    </citation>
    <scope>NUCLEOTIDE SEQUENCE [LARGE SCALE GENOMIC DNA]</scope>
    <source>
        <strain evidence="4">JCM 17130</strain>
    </source>
</reference>
<dbReference type="InterPro" id="IPR008756">
    <property type="entry name" value="Peptidase_M56"/>
</dbReference>